<dbReference type="FunFam" id="1.10.1580.10:FF:000004">
    <property type="entry name" value="Mitochondrial GTPase 1"/>
    <property type="match status" value="1"/>
</dbReference>
<dbReference type="Pfam" id="PF01926">
    <property type="entry name" value="MMR_HSR1"/>
    <property type="match status" value="1"/>
</dbReference>
<comment type="similarity">
    <text evidence="10">Belongs to the TRAFAC class YlqF/YawG GTPase family. MTG1 subfamily.</text>
</comment>
<keyword evidence="4" id="KW-0809">Transit peptide</keyword>
<dbReference type="InterPro" id="IPR023179">
    <property type="entry name" value="GTP-bd_ortho_bundle_sf"/>
</dbReference>
<dbReference type="GO" id="GO:0005743">
    <property type="term" value="C:mitochondrial inner membrane"/>
    <property type="evidence" value="ECO:0007669"/>
    <property type="project" value="UniProtKB-SubCell"/>
</dbReference>
<dbReference type="SUPFAM" id="SSF52540">
    <property type="entry name" value="P-loop containing nucleoside triphosphate hydrolases"/>
    <property type="match status" value="1"/>
</dbReference>
<keyword evidence="5 10" id="KW-0496">Mitochondrion</keyword>
<dbReference type="PIRSF" id="PIRSF006230">
    <property type="entry name" value="MG442"/>
    <property type="match status" value="1"/>
</dbReference>
<dbReference type="SMR" id="F7HGI4"/>
<feature type="binding site" evidence="11">
    <location>
        <position position="209"/>
    </location>
    <ligand>
        <name>GTP</name>
        <dbReference type="ChEBI" id="CHEBI:37565"/>
    </ligand>
</feature>
<evidence type="ECO:0000256" key="9">
    <source>
        <dbReference type="ARBA" id="ARBA00064377"/>
    </source>
</evidence>
<evidence type="ECO:0000256" key="6">
    <source>
        <dbReference type="ARBA" id="ARBA00023134"/>
    </source>
</evidence>
<keyword evidence="2 10" id="KW-0547">Nucleotide-binding</keyword>
<evidence type="ECO:0000256" key="10">
    <source>
        <dbReference type="PIRNR" id="PIRNR006230"/>
    </source>
</evidence>
<comment type="subcellular location">
    <subcellularLocation>
        <location evidence="1">Mitochondrion inner membrane</location>
        <topology evidence="1">Peripheral membrane protein</topology>
        <orientation evidence="1">Matrix side</orientation>
    </subcellularLocation>
</comment>
<dbReference type="AlphaFoldDB" id="F7HGI4"/>
<evidence type="ECO:0000256" key="1">
    <source>
        <dbReference type="ARBA" id="ARBA00004443"/>
    </source>
</evidence>
<feature type="binding site" evidence="11">
    <location>
        <begin position="87"/>
        <end position="90"/>
    </location>
    <ligand>
        <name>GTP</name>
        <dbReference type="ChEBI" id="CHEBI:37565"/>
    </ligand>
</feature>
<dbReference type="InterPro" id="IPR016478">
    <property type="entry name" value="GTPase_MTG1"/>
</dbReference>
<name>F7HGI4_MACMU</name>
<comment type="function">
    <text evidence="8 10">Plays a role in the regulation of the mitochondrial ribosome assembly and of translational activity. Displays mitochondrial GTPase activity.</text>
</comment>
<reference evidence="13" key="3">
    <citation type="submission" date="2025-08" db="UniProtKB">
        <authorList>
            <consortium name="Ensembl"/>
        </authorList>
    </citation>
    <scope>IDENTIFICATION</scope>
    <source>
        <strain evidence="13">17573</strain>
    </source>
</reference>
<evidence type="ECO:0000313" key="14">
    <source>
        <dbReference type="Proteomes" id="UP000006718"/>
    </source>
</evidence>
<reference evidence="14" key="1">
    <citation type="journal article" date="2007" name="Science">
        <title>Evolutionary and biomedical insights from the rhesus macaque genome.</title>
        <authorList>
            <person name="Gibbs R.A."/>
            <person name="Rogers J."/>
            <person name="Katze M.G."/>
            <person name="Bumgarner R."/>
            <person name="Weinstock G.M."/>
            <person name="Mardis E.R."/>
            <person name="Remington K.A."/>
            <person name="Strausberg R.L."/>
            <person name="Venter J.C."/>
            <person name="Wilson R.K."/>
            <person name="Batzer M.A."/>
            <person name="Bustamante C.D."/>
            <person name="Eichler E.E."/>
            <person name="Hahn M.W."/>
            <person name="Hardison R.C."/>
            <person name="Makova K.D."/>
            <person name="Miller W."/>
            <person name="Milosavljevic A."/>
            <person name="Palermo R.E."/>
            <person name="Siepel A."/>
            <person name="Sikela J.M."/>
            <person name="Attaway T."/>
            <person name="Bell S."/>
            <person name="Bernard K.E."/>
            <person name="Buhay C.J."/>
            <person name="Chandrabose M.N."/>
            <person name="Dao M."/>
            <person name="Davis C."/>
            <person name="Delehaunty K.D."/>
            <person name="Ding Y."/>
            <person name="Dinh H.H."/>
            <person name="Dugan-Rocha S."/>
            <person name="Fulton L.A."/>
            <person name="Gabisi R.A."/>
            <person name="Garner T.T."/>
            <person name="Godfrey J."/>
            <person name="Hawes A.C."/>
            <person name="Hernandez J."/>
            <person name="Hines S."/>
            <person name="Holder M."/>
            <person name="Hume J."/>
            <person name="Jhangiani S.N."/>
            <person name="Joshi V."/>
            <person name="Khan Z.M."/>
            <person name="Kirkness E.F."/>
            <person name="Cree A."/>
            <person name="Fowler R.G."/>
            <person name="Lee S."/>
            <person name="Lewis L.R."/>
            <person name="Li Z."/>
            <person name="Liu Y.-S."/>
            <person name="Moore S.M."/>
            <person name="Muzny D."/>
            <person name="Nazareth L.V."/>
            <person name="Ngo D.N."/>
            <person name="Okwuonu G.O."/>
            <person name="Pai G."/>
            <person name="Parker D."/>
            <person name="Paul H.A."/>
            <person name="Pfannkoch C."/>
            <person name="Pohl C.S."/>
            <person name="Rogers Y.-H.C."/>
            <person name="Ruiz S.J."/>
            <person name="Sabo A."/>
            <person name="Santibanez J."/>
            <person name="Schneider B.W."/>
            <person name="Smith S.M."/>
            <person name="Sodergren E."/>
            <person name="Svatek A.F."/>
            <person name="Utterback T.R."/>
            <person name="Vattathil S."/>
            <person name="Warren W."/>
            <person name="White C.S."/>
            <person name="Chinwalla A.T."/>
            <person name="Feng Y."/>
            <person name="Halpern A.L."/>
            <person name="Hillier L.W."/>
            <person name="Huang X."/>
            <person name="Minx P."/>
            <person name="Nelson J.O."/>
            <person name="Pepin K.H."/>
            <person name="Qin X."/>
            <person name="Sutton G.G."/>
            <person name="Venter E."/>
            <person name="Walenz B.P."/>
            <person name="Wallis J.W."/>
            <person name="Worley K.C."/>
            <person name="Yang S.-P."/>
            <person name="Jones S.M."/>
            <person name="Marra M.A."/>
            <person name="Rocchi M."/>
            <person name="Schein J.E."/>
            <person name="Baertsch R."/>
            <person name="Clarke L."/>
            <person name="Csuros M."/>
            <person name="Glasscock J."/>
            <person name="Harris R.A."/>
            <person name="Havlak P."/>
            <person name="Jackson A.R."/>
            <person name="Jiang H."/>
            <person name="Liu Y."/>
            <person name="Messina D.N."/>
            <person name="Shen Y."/>
            <person name="Song H.X.-Z."/>
            <person name="Wylie T."/>
            <person name="Zhang L."/>
            <person name="Birney E."/>
            <person name="Han K."/>
            <person name="Konkel M.K."/>
            <person name="Lee J."/>
            <person name="Smit A.F.A."/>
            <person name="Ullmer B."/>
            <person name="Wang H."/>
            <person name="Xing J."/>
            <person name="Burhans R."/>
            <person name="Cheng Z."/>
            <person name="Karro J.E."/>
            <person name="Ma J."/>
            <person name="Raney B."/>
            <person name="She X."/>
            <person name="Cox M.J."/>
            <person name="Demuth J.P."/>
            <person name="Dumas L.J."/>
            <person name="Han S.-G."/>
            <person name="Hopkins J."/>
            <person name="Karimpour-Fard A."/>
            <person name="Kim Y.H."/>
            <person name="Pollack J.R."/>
            <person name="Vinar T."/>
            <person name="Addo-Quaye C."/>
            <person name="Degenhardt J."/>
            <person name="Denby A."/>
            <person name="Hubisz M.J."/>
            <person name="Indap A."/>
            <person name="Kosiol C."/>
            <person name="Lahn B.T."/>
            <person name="Lawson H.A."/>
            <person name="Marklein A."/>
            <person name="Nielsen R."/>
            <person name="Vallender E.J."/>
            <person name="Clark A.G."/>
            <person name="Ferguson B."/>
            <person name="Hernandez R.D."/>
            <person name="Hirani K."/>
            <person name="Kehrer-Sawatzki H."/>
            <person name="Kolb J."/>
            <person name="Patil S."/>
            <person name="Pu L.-L."/>
            <person name="Ren Y."/>
            <person name="Smith D.G."/>
            <person name="Wheeler D.A."/>
            <person name="Schenck I."/>
            <person name="Ball E.V."/>
            <person name="Chen R."/>
            <person name="Cooper D.N."/>
            <person name="Giardine B."/>
            <person name="Hsu F."/>
            <person name="Kent W.J."/>
            <person name="Lesk A."/>
            <person name="Nelson D.L."/>
            <person name="O'brien W.E."/>
            <person name="Pruefer K."/>
            <person name="Stenson P.D."/>
            <person name="Wallace J.C."/>
            <person name="Ke H."/>
            <person name="Liu X.-M."/>
            <person name="Wang P."/>
            <person name="Xiang A.P."/>
            <person name="Yang F."/>
            <person name="Barber G.P."/>
            <person name="Haussler D."/>
            <person name="Karolchik D."/>
            <person name="Kern A.D."/>
            <person name="Kuhn R.M."/>
            <person name="Smith K.E."/>
            <person name="Zwieg A.S."/>
        </authorList>
    </citation>
    <scope>NUCLEOTIDE SEQUENCE [LARGE SCALE GENOMIC DNA]</scope>
    <source>
        <strain evidence="14">17573</strain>
    </source>
</reference>
<evidence type="ECO:0000256" key="11">
    <source>
        <dbReference type="PIRSR" id="PIRSR006230-1"/>
    </source>
</evidence>
<dbReference type="HOGENOM" id="CLU_011106_0_2_1"/>
<dbReference type="Bgee" id="ENSMMUG00000006326">
    <property type="expression patterns" value="Expressed in spermatocyte and 21 other cell types or tissues"/>
</dbReference>
<keyword evidence="3" id="KW-0999">Mitochondrion inner membrane</keyword>
<dbReference type="Gene3D" id="1.10.1580.10">
    <property type="match status" value="1"/>
</dbReference>
<dbReference type="GeneTree" id="ENSGT00940000158274"/>
<dbReference type="InterPro" id="IPR027417">
    <property type="entry name" value="P-loop_NTPase"/>
</dbReference>
<dbReference type="PANTHER" id="PTHR45782">
    <property type="entry name" value="MITOCHONDRIAL RIBOSOME-ASSOCIATED GTPASE 1"/>
    <property type="match status" value="1"/>
</dbReference>
<evidence type="ECO:0000256" key="7">
    <source>
        <dbReference type="ARBA" id="ARBA00023136"/>
    </source>
</evidence>
<dbReference type="VEuPathDB" id="HostDB:ENSMMUG00000006326"/>
<evidence type="ECO:0000256" key="2">
    <source>
        <dbReference type="ARBA" id="ARBA00022741"/>
    </source>
</evidence>
<dbReference type="Proteomes" id="UP000006718">
    <property type="component" value="Chromosome 9"/>
</dbReference>
<comment type="subunit">
    <text evidence="9">Associates with the mitochondrial ribosome large subunit; the association occurs in a GTP-dependent manner.</text>
</comment>
<protein>
    <recommendedName>
        <fullName evidence="10">Mitochondrial GTPase 1</fullName>
    </recommendedName>
</protein>
<proteinExistence type="inferred from homology"/>
<keyword evidence="6 10" id="KW-0342">GTP-binding</keyword>
<feature type="domain" description="CP-type G" evidence="12">
    <location>
        <begin position="43"/>
        <end position="213"/>
    </location>
</feature>
<evidence type="ECO:0000313" key="13">
    <source>
        <dbReference type="Ensembl" id="ENSMMUP00000008347.4"/>
    </source>
</evidence>
<keyword evidence="14" id="KW-1185">Reference proteome</keyword>
<evidence type="ECO:0000256" key="5">
    <source>
        <dbReference type="ARBA" id="ARBA00023128"/>
    </source>
</evidence>
<dbReference type="FunFam" id="3.40.50.300:FF:000876">
    <property type="entry name" value="Mitochondrial GTPase 1"/>
    <property type="match status" value="1"/>
</dbReference>
<dbReference type="PROSITE" id="PS51721">
    <property type="entry name" value="G_CP"/>
    <property type="match status" value="1"/>
</dbReference>
<reference evidence="13" key="2">
    <citation type="submission" date="2019-01" db="EMBL/GenBank/DDBJ databases">
        <authorList>
            <person name="Graves T."/>
            <person name="Eichler E.E."/>
            <person name="Wilson R.K."/>
        </authorList>
    </citation>
    <scope>NUCLEOTIDE SEQUENCE [LARGE SCALE GENOMIC DNA]</scope>
    <source>
        <strain evidence="13">17573</strain>
    </source>
</reference>
<dbReference type="ExpressionAtlas" id="F7HGI4">
    <property type="expression patterns" value="baseline"/>
</dbReference>
<feature type="binding site" evidence="11">
    <location>
        <begin position="157"/>
        <end position="162"/>
    </location>
    <ligand>
        <name>GTP</name>
        <dbReference type="ChEBI" id="CHEBI:37565"/>
    </ligand>
</feature>
<dbReference type="GO" id="GO:0005525">
    <property type="term" value="F:GTP binding"/>
    <property type="evidence" value="ECO:0007669"/>
    <property type="project" value="UniProtKB-KW"/>
</dbReference>
<gene>
    <name evidence="13" type="primary">PAOX</name>
</gene>
<reference evidence="13" key="4">
    <citation type="submission" date="2025-09" db="UniProtKB">
        <authorList>
            <consortium name="Ensembl"/>
        </authorList>
    </citation>
    <scope>IDENTIFICATION</scope>
    <source>
        <strain evidence="13">17573</strain>
    </source>
</reference>
<dbReference type="PANTHER" id="PTHR45782:SF4">
    <property type="entry name" value="MITOCHONDRIAL RIBOSOME-ASSOCIATED GTPASE 1"/>
    <property type="match status" value="1"/>
</dbReference>
<evidence type="ECO:0000256" key="8">
    <source>
        <dbReference type="ARBA" id="ARBA00045284"/>
    </source>
</evidence>
<dbReference type="CDD" id="cd01856">
    <property type="entry name" value="YlqF"/>
    <property type="match status" value="1"/>
</dbReference>
<dbReference type="Gene3D" id="3.40.50.300">
    <property type="entry name" value="P-loop containing nucleotide triphosphate hydrolases"/>
    <property type="match status" value="1"/>
</dbReference>
<evidence type="ECO:0000256" key="3">
    <source>
        <dbReference type="ARBA" id="ARBA00022792"/>
    </source>
</evidence>
<dbReference type="InterPro" id="IPR030378">
    <property type="entry name" value="G_CP_dom"/>
</dbReference>
<evidence type="ECO:0000256" key="4">
    <source>
        <dbReference type="ARBA" id="ARBA00022946"/>
    </source>
</evidence>
<accession>F7HGI4</accession>
<dbReference type="Ensembl" id="ENSMMUT00000008877.4">
    <property type="protein sequence ID" value="ENSMMUP00000008347.4"/>
    <property type="gene ID" value="ENSMMUG00000006326.4"/>
</dbReference>
<keyword evidence="7" id="KW-0472">Membrane</keyword>
<organism evidence="13 14">
    <name type="scientific">Macaca mulatta</name>
    <name type="common">Rhesus macaque</name>
    <dbReference type="NCBI Taxonomy" id="9544"/>
    <lineage>
        <taxon>Eukaryota</taxon>
        <taxon>Metazoa</taxon>
        <taxon>Chordata</taxon>
        <taxon>Craniata</taxon>
        <taxon>Vertebrata</taxon>
        <taxon>Euteleostomi</taxon>
        <taxon>Mammalia</taxon>
        <taxon>Eutheria</taxon>
        <taxon>Euarchontoglires</taxon>
        <taxon>Primates</taxon>
        <taxon>Haplorrhini</taxon>
        <taxon>Catarrhini</taxon>
        <taxon>Cercopithecidae</taxon>
        <taxon>Cercopithecinae</taxon>
        <taxon>Macaca</taxon>
    </lineage>
</organism>
<evidence type="ECO:0000259" key="12">
    <source>
        <dbReference type="PROSITE" id="PS51721"/>
    </source>
</evidence>
<dbReference type="InterPro" id="IPR006073">
    <property type="entry name" value="GTP-bd"/>
</dbReference>
<sequence length="338" mass="36950">VGTSPDPVCRGSHTSHVLLHDARCSAVGMEGGPPAQSVGPTGLKKMKSSLKLVDCIIEVHDARIPLSGRNPLFQETLGLKPHLLVLNKMDLADLTEQQKIMQRLEGEGLKNVIFTNCLKDENVKQIIPMVTELMGSSPRYHRGENLEYCIMVIGVPNVGKSSLINSLRRQHLRKGKAARVGGEPGITRAVMSRIQVSERPLMFLLDTPGVLAPRIESVETGLKLALCGTVLDHLVGEETMADYLLFTLNRHQRFGYVQHYGLGSACDSIERVLKSVAVKLGKTQKVKVLTGTGDVNVVQPDYPAAARDFLHTFRRGLLGPVMLDLDILRGHPPAETVP</sequence>